<proteinExistence type="predicted"/>
<sequence>MSLTGRRITDIEVVSYLPLKIYRRMISVNRYFYKLRRDGELNRLRLSRIYHEFVENNNWYEVYKYETHLSGVNFTELAKSSIWKSKMLYKHYLNLRGNKFYINHFGTFYRLFGRSIVEYRDDIFHWLYPDMKKSYGCNIILKIALNYCNLPVAKFLHETSPEVIFNPQINAIFLHKHIGHKKRIAMLEFVMREFGLNLYEITDSNLERFIGFREMKTLEWMFDKDRFIFSFYDYRRAISIPTRRADRFERKFKKLLNIEIGHYSDQILHDLSSHFLDGRLIHPNELHTKFKNRYPLVYKRLMEMGYLKYYSDPYNKFWIIDY</sequence>
<organism evidence="1">
    <name type="scientific">Solivirus sp</name>
    <dbReference type="NCBI Taxonomy" id="2487772"/>
    <lineage>
        <taxon>Viruses</taxon>
        <taxon>Pithoviruses</taxon>
    </lineage>
</organism>
<reference evidence="1" key="1">
    <citation type="submission" date="2018-10" db="EMBL/GenBank/DDBJ databases">
        <title>Hidden diversity of soil giant viruses.</title>
        <authorList>
            <person name="Schulz F."/>
            <person name="Alteio L."/>
            <person name="Goudeau D."/>
            <person name="Ryan E.M."/>
            <person name="Malmstrom R.R."/>
            <person name="Blanchard J."/>
            <person name="Woyke T."/>
        </authorList>
    </citation>
    <scope>NUCLEOTIDE SEQUENCE</scope>
    <source>
        <strain evidence="1">SOV1</strain>
    </source>
</reference>
<name>A0A3G5AHG9_9VIRU</name>
<protein>
    <submittedName>
        <fullName evidence="1">Uncharacterized protein</fullName>
    </submittedName>
</protein>
<accession>A0A3G5AHG9</accession>
<dbReference type="EMBL" id="MK072491">
    <property type="protein sequence ID" value="AYV86034.1"/>
    <property type="molecule type" value="Genomic_DNA"/>
</dbReference>
<evidence type="ECO:0000313" key="1">
    <source>
        <dbReference type="EMBL" id="AYV86034.1"/>
    </source>
</evidence>
<gene>
    <name evidence="1" type="ORF">Solivirus3_34</name>
</gene>